<evidence type="ECO:0000313" key="5">
    <source>
        <dbReference type="EMBL" id="CDK28832.1"/>
    </source>
</evidence>
<evidence type="ECO:0000313" key="6">
    <source>
        <dbReference type="Proteomes" id="UP000019384"/>
    </source>
</evidence>
<reference evidence="5" key="2">
    <citation type="submission" date="2014-02" db="EMBL/GenBank/DDBJ databases">
        <title>Complete DNA sequence of /Kuraishia capsulata/ illustrates novel genomic features among budding yeasts (/Saccharomycotina/).</title>
        <authorList>
            <person name="Morales L."/>
            <person name="Noel B."/>
            <person name="Porcel B."/>
            <person name="Marcet-Houben M."/>
            <person name="Hullo M-F."/>
            <person name="Sacerdot C."/>
            <person name="Tekaia F."/>
            <person name="Leh-Louis V."/>
            <person name="Despons L."/>
            <person name="Khanna V."/>
            <person name="Aury J-M."/>
            <person name="Barbe V."/>
            <person name="Couloux A."/>
            <person name="Labadie K."/>
            <person name="Pelletier E."/>
            <person name="Souciet J-L."/>
            <person name="Boekhout T."/>
            <person name="Gabaldon T."/>
            <person name="Wincker P."/>
            <person name="Dujon B."/>
        </authorList>
    </citation>
    <scope>NUCLEOTIDE SEQUENCE</scope>
    <source>
        <strain evidence="5">CBS 1993</strain>
    </source>
</reference>
<accession>W6MU25</accession>
<dbReference type="STRING" id="1382522.W6MU25"/>
<dbReference type="InterPro" id="IPR035979">
    <property type="entry name" value="RBD_domain_sf"/>
</dbReference>
<dbReference type="GO" id="GO:0019843">
    <property type="term" value="F:rRNA binding"/>
    <property type="evidence" value="ECO:0007669"/>
    <property type="project" value="TreeGrafter"/>
</dbReference>
<evidence type="ECO:0000259" key="4">
    <source>
        <dbReference type="PROSITE" id="PS50102"/>
    </source>
</evidence>
<feature type="domain" description="RRM" evidence="4">
    <location>
        <begin position="83"/>
        <end position="158"/>
    </location>
</feature>
<dbReference type="Proteomes" id="UP000019384">
    <property type="component" value="Unassembled WGS sequence"/>
</dbReference>
<reference evidence="5" key="1">
    <citation type="submission" date="2013-12" db="EMBL/GenBank/DDBJ databases">
        <authorList>
            <person name="Genoscope - CEA"/>
        </authorList>
    </citation>
    <scope>NUCLEOTIDE SEQUENCE</scope>
    <source>
        <strain evidence="5">CBS 1993</strain>
    </source>
</reference>
<evidence type="ECO:0000256" key="1">
    <source>
        <dbReference type="ARBA" id="ARBA00022884"/>
    </source>
</evidence>
<dbReference type="SUPFAM" id="SSF54928">
    <property type="entry name" value="RNA-binding domain, RBD"/>
    <property type="match status" value="1"/>
</dbReference>
<dbReference type="HOGENOM" id="CLU_037639_2_0_1"/>
<gene>
    <name evidence="5" type="ORF">KUCA_T00004817001</name>
</gene>
<dbReference type="PANTHER" id="PTHR23236">
    <property type="entry name" value="EUKARYOTIC TRANSLATION INITIATION FACTOR 4B/4H"/>
    <property type="match status" value="1"/>
</dbReference>
<feature type="region of interest" description="Disordered" evidence="3">
    <location>
        <begin position="1"/>
        <end position="20"/>
    </location>
</feature>
<dbReference type="Gene3D" id="3.30.70.330">
    <property type="match status" value="1"/>
</dbReference>
<dbReference type="EMBL" id="HG793130">
    <property type="protein sequence ID" value="CDK28832.1"/>
    <property type="molecule type" value="Genomic_DNA"/>
</dbReference>
<name>W6MU25_9ASCO</name>
<feature type="region of interest" description="Disordered" evidence="3">
    <location>
        <begin position="181"/>
        <end position="221"/>
    </location>
</feature>
<dbReference type="AlphaFoldDB" id="W6MU25"/>
<evidence type="ECO:0000256" key="3">
    <source>
        <dbReference type="SAM" id="MobiDB-lite"/>
    </source>
</evidence>
<protein>
    <recommendedName>
        <fullName evidence="4">RRM domain-containing protein</fullName>
    </recommendedName>
</protein>
<dbReference type="GeneID" id="34522210"/>
<dbReference type="OrthoDB" id="167718at2759"/>
<feature type="compositionally biased region" description="Basic residues" evidence="3">
    <location>
        <begin position="61"/>
        <end position="73"/>
    </location>
</feature>
<dbReference type="InterPro" id="IPR012677">
    <property type="entry name" value="Nucleotide-bd_a/b_plait_sf"/>
</dbReference>
<dbReference type="SMART" id="SM00360">
    <property type="entry name" value="RRM"/>
    <property type="match status" value="1"/>
</dbReference>
<keyword evidence="1 2" id="KW-0694">RNA-binding</keyword>
<evidence type="ECO:0000256" key="2">
    <source>
        <dbReference type="PROSITE-ProRule" id="PRU00176"/>
    </source>
</evidence>
<dbReference type="InterPro" id="IPR000504">
    <property type="entry name" value="RRM_dom"/>
</dbReference>
<keyword evidence="6" id="KW-1185">Reference proteome</keyword>
<dbReference type="PANTHER" id="PTHR23236:SF51">
    <property type="entry name" value="NUCLEOLAR PROTEIN 6"/>
    <property type="match status" value="1"/>
</dbReference>
<organism evidence="5 6">
    <name type="scientific">Kuraishia capsulata CBS 1993</name>
    <dbReference type="NCBI Taxonomy" id="1382522"/>
    <lineage>
        <taxon>Eukaryota</taxon>
        <taxon>Fungi</taxon>
        <taxon>Dikarya</taxon>
        <taxon>Ascomycota</taxon>
        <taxon>Saccharomycotina</taxon>
        <taxon>Pichiomycetes</taxon>
        <taxon>Pichiales</taxon>
        <taxon>Pichiaceae</taxon>
        <taxon>Kuraishia</taxon>
    </lineage>
</organism>
<feature type="region of interest" description="Disordered" evidence="3">
    <location>
        <begin position="30"/>
        <end position="78"/>
    </location>
</feature>
<dbReference type="GO" id="GO:0005730">
    <property type="term" value="C:nucleolus"/>
    <property type="evidence" value="ECO:0007669"/>
    <property type="project" value="TreeGrafter"/>
</dbReference>
<feature type="compositionally biased region" description="Basic and acidic residues" evidence="3">
    <location>
        <begin position="30"/>
        <end position="60"/>
    </location>
</feature>
<sequence length="221" mass="25067">MSDPIEILEGGQESQEVQKLTKKQRKALEFKAKTSEKSQKELEKIQKHEEELKAQEEANKPKKRKTRRGKKGRGSVSKEGPRFILFVGNLPYGVTQTELVSHFKTSSPDNIRMRPEKGIAFLEFSNENTDIQTKINVALKQHHTLLKGRKINVELTAGGGGNSKDRLEKIKGKNEKLFEERRSRILEGEHKTREKRVVPGDDAKSSVTSGGMHPDRAKLMK</sequence>
<feature type="compositionally biased region" description="Basic and acidic residues" evidence="3">
    <location>
        <begin position="181"/>
        <end position="204"/>
    </location>
</feature>
<proteinExistence type="predicted"/>
<dbReference type="GO" id="GO:0042274">
    <property type="term" value="P:ribosomal small subunit biogenesis"/>
    <property type="evidence" value="ECO:0007669"/>
    <property type="project" value="TreeGrafter"/>
</dbReference>
<dbReference type="Pfam" id="PF00076">
    <property type="entry name" value="RRM_1"/>
    <property type="match status" value="1"/>
</dbReference>
<dbReference type="RefSeq" id="XP_022460822.1">
    <property type="nucleotide sequence ID" value="XM_022605940.1"/>
</dbReference>
<dbReference type="PROSITE" id="PS50102">
    <property type="entry name" value="RRM"/>
    <property type="match status" value="1"/>
</dbReference>